<dbReference type="SUPFAM" id="SSF53474">
    <property type="entry name" value="alpha/beta-Hydrolases"/>
    <property type="match status" value="1"/>
</dbReference>
<dbReference type="RefSeq" id="WP_306750508.1">
    <property type="nucleotide sequence ID" value="NZ_NSDM01000023.1"/>
</dbReference>
<evidence type="ECO:0000313" key="2">
    <source>
        <dbReference type="Proteomes" id="UP001225605"/>
    </source>
</evidence>
<dbReference type="Proteomes" id="UP001225605">
    <property type="component" value="Unassembled WGS sequence"/>
</dbReference>
<organism evidence="1 2">
    <name type="scientific">Saccharothrix yanglingensis</name>
    <dbReference type="NCBI Taxonomy" id="659496"/>
    <lineage>
        <taxon>Bacteria</taxon>
        <taxon>Bacillati</taxon>
        <taxon>Actinomycetota</taxon>
        <taxon>Actinomycetes</taxon>
        <taxon>Pseudonocardiales</taxon>
        <taxon>Pseudonocardiaceae</taxon>
        <taxon>Saccharothrix</taxon>
    </lineage>
</organism>
<accession>A0ABU0XDS2</accession>
<sequence length="227" mass="24101">MVITHTAAGTASTVLPPTNPTGRVVLVWHLLGEPGTPDTMAATLPLHGVDAWRVYPALPLPDTAMTPERYATLVRRAVDEAPDVLAALPDWDGTAVDVVGGSAGGHVALLTAARATVPVRRVAVVNPAVTLHAVVDASLDQGALHHHEWTDDALTAAEPLDVLAHAPRITAPLLVLRGEHEYPAFRPAQDALVAVVPDARLVEIPDLAHMLVTRVDDVDREVTRWLA</sequence>
<comment type="caution">
    <text evidence="1">The sequence shown here is derived from an EMBL/GenBank/DDBJ whole genome shotgun (WGS) entry which is preliminary data.</text>
</comment>
<name>A0ABU0XDS2_9PSEU</name>
<reference evidence="1 2" key="1">
    <citation type="submission" date="2017-06" db="EMBL/GenBank/DDBJ databases">
        <title>Cultured bacterium strain Saccharothrix yanglingensis Hhs.015.</title>
        <authorList>
            <person name="Xia Y."/>
        </authorList>
    </citation>
    <scope>NUCLEOTIDE SEQUENCE [LARGE SCALE GENOMIC DNA]</scope>
    <source>
        <strain evidence="1 2">Hhs.015</strain>
    </source>
</reference>
<protein>
    <recommendedName>
        <fullName evidence="3">Alpha/beta hydrolase</fullName>
    </recommendedName>
</protein>
<evidence type="ECO:0000313" key="1">
    <source>
        <dbReference type="EMBL" id="MDQ2588844.1"/>
    </source>
</evidence>
<dbReference type="EMBL" id="NSDM01000023">
    <property type="protein sequence ID" value="MDQ2588844.1"/>
    <property type="molecule type" value="Genomic_DNA"/>
</dbReference>
<dbReference type="Gene3D" id="3.40.50.1820">
    <property type="entry name" value="alpha/beta hydrolase"/>
    <property type="match status" value="1"/>
</dbReference>
<dbReference type="InterPro" id="IPR029058">
    <property type="entry name" value="AB_hydrolase_fold"/>
</dbReference>
<proteinExistence type="predicted"/>
<keyword evidence="2" id="KW-1185">Reference proteome</keyword>
<gene>
    <name evidence="1" type="ORF">CKY47_33850</name>
</gene>
<evidence type="ECO:0008006" key="3">
    <source>
        <dbReference type="Google" id="ProtNLM"/>
    </source>
</evidence>